<evidence type="ECO:0000313" key="1">
    <source>
        <dbReference type="EMBL" id="OCA78007.1"/>
    </source>
</evidence>
<accession>A0A1M7GFJ9</accession>
<proteinExistence type="predicted"/>
<dbReference type="Proteomes" id="UP000184069">
    <property type="component" value="Unassembled WGS sequence"/>
</dbReference>
<dbReference type="AlphaFoldDB" id="A0A1M7GFJ9"/>
<evidence type="ECO:0000313" key="4">
    <source>
        <dbReference type="Proteomes" id="UP000184069"/>
    </source>
</evidence>
<organism evidence="2 4">
    <name type="scientific">Chryseobacterium contaminans</name>
    <dbReference type="NCBI Taxonomy" id="1423959"/>
    <lineage>
        <taxon>Bacteria</taxon>
        <taxon>Pseudomonadati</taxon>
        <taxon>Bacteroidota</taxon>
        <taxon>Flavobacteriia</taxon>
        <taxon>Flavobacteriales</taxon>
        <taxon>Weeksellaceae</taxon>
        <taxon>Chryseobacterium group</taxon>
        <taxon>Chryseobacterium</taxon>
    </lineage>
</organism>
<reference evidence="1 3" key="1">
    <citation type="submission" date="2016-07" db="EMBL/GenBank/DDBJ databases">
        <authorList>
            <person name="Jeong J.-J."/>
            <person name="Kim D.W."/>
            <person name="Sang M.K."/>
            <person name="Choi I.-G."/>
            <person name="Kim K.D."/>
        </authorList>
    </citation>
    <scope>NUCLEOTIDE SEQUENCE [LARGE SCALE GENOMIC DNA]</scope>
    <source>
        <strain evidence="1 3">C-26</strain>
    </source>
</reference>
<reference evidence="2 4" key="2">
    <citation type="submission" date="2016-11" db="EMBL/GenBank/DDBJ databases">
        <authorList>
            <person name="Jaros S."/>
            <person name="Januszkiewicz K."/>
            <person name="Wedrychowicz H."/>
        </authorList>
    </citation>
    <scope>NUCLEOTIDE SEQUENCE [LARGE SCALE GENOMIC DNA]</scope>
    <source>
        <strain evidence="2 4">DSM 27621</strain>
    </source>
</reference>
<dbReference type="RefSeq" id="WP_066697226.1">
    <property type="nucleotide sequence ID" value="NZ_FRBM01000010.1"/>
</dbReference>
<gene>
    <name evidence="1" type="ORF">BBH99_10115</name>
    <name evidence="2" type="ORF">SAMN05444407_11025</name>
</gene>
<evidence type="ECO:0000313" key="2">
    <source>
        <dbReference type="EMBL" id="SHM15073.1"/>
    </source>
</evidence>
<dbReference type="EMBL" id="FRBM01000010">
    <property type="protein sequence ID" value="SHM15073.1"/>
    <property type="molecule type" value="Genomic_DNA"/>
</dbReference>
<dbReference type="Proteomes" id="UP000093508">
    <property type="component" value="Unassembled WGS sequence"/>
</dbReference>
<dbReference type="OrthoDB" id="1216843at2"/>
<sequence>MGIFDFFKKKNNKQENVSAPIQQQEMPVEEIVEEKVEEVVEAVPETVLETPVQPQPIEEKKVNELYEKIKIYRDYIVYSIALQLRGDFAPISAFENLNGEIEGFAYMITDPTYGLSPQVVLSNMKEKFENELKEGKIKSYAVLYHSQFNNDGNHTLAVNPEDLKAITLSYHFNDAEEGNIALPYVFENENVTFKGFAEFSHEENNEIMNTQLVDGKDYFTNREEIKSPESTNNAGIIMKKSNVHSLANMWGGIFGFQNFQTQEKYSKYLVETMALCGVADVSADEKAKHTEFKDITFRTVVSDDFNTIYPEVKTDFSLDFETKEIREWENAENKEAIVGGLGRDAFGLWFFPTDYVENKTQYQTQNKLNINMSGIIFVLDLHQSFDLPDGTKTDEEFTAYKPSQDLPDYGCIDFIGKVLEIKETEVLPDGSVKGFILKLRLITNPEVENFFTVDAFVSKDNMRFAALSVGMQVAGAMQLQGKIVG</sequence>
<keyword evidence="3" id="KW-1185">Reference proteome</keyword>
<evidence type="ECO:0000313" key="3">
    <source>
        <dbReference type="Proteomes" id="UP000093508"/>
    </source>
</evidence>
<name>A0A1M7GFJ9_9FLAO</name>
<protein>
    <submittedName>
        <fullName evidence="2">Uncharacterized protein</fullName>
    </submittedName>
</protein>
<dbReference type="EMBL" id="MAYF01000302">
    <property type="protein sequence ID" value="OCA78007.1"/>
    <property type="molecule type" value="Genomic_DNA"/>
</dbReference>